<comment type="caution">
    <text evidence="2">The sequence shown here is derived from an EMBL/GenBank/DDBJ whole genome shotgun (WGS) entry which is preliminary data.</text>
</comment>
<feature type="signal peptide" evidence="1">
    <location>
        <begin position="1"/>
        <end position="19"/>
    </location>
</feature>
<dbReference type="AlphaFoldDB" id="A0AAV5VP16"/>
<feature type="non-terminal residue" evidence="2">
    <location>
        <position position="1"/>
    </location>
</feature>
<accession>A0AAV5VP16</accession>
<keyword evidence="1" id="KW-0732">Signal</keyword>
<evidence type="ECO:0000313" key="3">
    <source>
        <dbReference type="Proteomes" id="UP001432322"/>
    </source>
</evidence>
<name>A0AAV5VP16_9BILA</name>
<gene>
    <name evidence="2" type="ORF">PFISCL1PPCAC_11022</name>
</gene>
<evidence type="ECO:0000313" key="2">
    <source>
        <dbReference type="EMBL" id="GMT19725.1"/>
    </source>
</evidence>
<proteinExistence type="predicted"/>
<organism evidence="2 3">
    <name type="scientific">Pristionchus fissidentatus</name>
    <dbReference type="NCBI Taxonomy" id="1538716"/>
    <lineage>
        <taxon>Eukaryota</taxon>
        <taxon>Metazoa</taxon>
        <taxon>Ecdysozoa</taxon>
        <taxon>Nematoda</taxon>
        <taxon>Chromadorea</taxon>
        <taxon>Rhabditida</taxon>
        <taxon>Rhabditina</taxon>
        <taxon>Diplogasteromorpha</taxon>
        <taxon>Diplogasteroidea</taxon>
        <taxon>Neodiplogasteridae</taxon>
        <taxon>Pristionchus</taxon>
    </lineage>
</organism>
<protein>
    <submittedName>
        <fullName evidence="2">Uncharacterized protein</fullName>
    </submittedName>
</protein>
<reference evidence="2" key="1">
    <citation type="submission" date="2023-10" db="EMBL/GenBank/DDBJ databases">
        <title>Genome assembly of Pristionchus species.</title>
        <authorList>
            <person name="Yoshida K."/>
            <person name="Sommer R.J."/>
        </authorList>
    </citation>
    <scope>NUCLEOTIDE SEQUENCE</scope>
    <source>
        <strain evidence="2">RS5133</strain>
    </source>
</reference>
<dbReference type="EMBL" id="BTSY01000003">
    <property type="protein sequence ID" value="GMT19725.1"/>
    <property type="molecule type" value="Genomic_DNA"/>
</dbReference>
<feature type="chain" id="PRO_5043428305" evidence="1">
    <location>
        <begin position="20"/>
        <end position="73"/>
    </location>
</feature>
<dbReference type="Proteomes" id="UP001432322">
    <property type="component" value="Unassembled WGS sequence"/>
</dbReference>
<evidence type="ECO:0000256" key="1">
    <source>
        <dbReference type="SAM" id="SignalP"/>
    </source>
</evidence>
<sequence length="73" mass="8057">SEMLKLLLLFLLIVFSVQSAKLQDCKWEGHGPICKGAKCASPQHVIMDMRKKDDMDPTFGMACAIGAKIKCCI</sequence>
<keyword evidence="3" id="KW-1185">Reference proteome</keyword>